<accession>A0A229P2F5</accession>
<evidence type="ECO:0000259" key="20">
    <source>
        <dbReference type="PROSITE" id="PS50853"/>
    </source>
</evidence>
<feature type="region of interest" description="Disordered" evidence="18">
    <location>
        <begin position="642"/>
        <end position="663"/>
    </location>
</feature>
<dbReference type="Gene3D" id="3.40.710.10">
    <property type="entry name" value="DD-peptidase/beta-lactamase superfamily"/>
    <property type="match status" value="1"/>
</dbReference>
<feature type="transmembrane region" description="Helical" evidence="19">
    <location>
        <begin position="32"/>
        <end position="56"/>
    </location>
</feature>
<dbReference type="GO" id="GO:0071555">
    <property type="term" value="P:cell wall organization"/>
    <property type="evidence" value="ECO:0007669"/>
    <property type="project" value="UniProtKB-KW"/>
</dbReference>
<dbReference type="GO" id="GO:0008955">
    <property type="term" value="F:peptidoglycan glycosyltransferase activity"/>
    <property type="evidence" value="ECO:0007669"/>
    <property type="project" value="UniProtKB-EC"/>
</dbReference>
<organism evidence="21 22">
    <name type="scientific">Paenibacillus herberti</name>
    <dbReference type="NCBI Taxonomy" id="1619309"/>
    <lineage>
        <taxon>Bacteria</taxon>
        <taxon>Bacillati</taxon>
        <taxon>Bacillota</taxon>
        <taxon>Bacilli</taxon>
        <taxon>Bacillales</taxon>
        <taxon>Paenibacillaceae</taxon>
        <taxon>Paenibacillus</taxon>
    </lineage>
</organism>
<name>A0A229P2F5_9BACL</name>
<keyword evidence="13 19" id="KW-0472">Membrane</keyword>
<dbReference type="EMBL" id="NMUQ01000001">
    <property type="protein sequence ID" value="OXM16476.1"/>
    <property type="molecule type" value="Genomic_DNA"/>
</dbReference>
<dbReference type="Pfam" id="PF00905">
    <property type="entry name" value="Transpeptidase"/>
    <property type="match status" value="1"/>
</dbReference>
<dbReference type="RefSeq" id="WP_089523561.1">
    <property type="nucleotide sequence ID" value="NZ_NMUQ01000001.1"/>
</dbReference>
<dbReference type="GO" id="GO:0030288">
    <property type="term" value="C:outer membrane-bounded periplasmic space"/>
    <property type="evidence" value="ECO:0007669"/>
    <property type="project" value="TreeGrafter"/>
</dbReference>
<evidence type="ECO:0000256" key="11">
    <source>
        <dbReference type="ARBA" id="ARBA00022984"/>
    </source>
</evidence>
<dbReference type="InterPro" id="IPR013783">
    <property type="entry name" value="Ig-like_fold"/>
</dbReference>
<keyword evidence="3" id="KW-1003">Cell membrane</keyword>
<keyword evidence="9" id="KW-0378">Hydrolase</keyword>
<dbReference type="FunFam" id="1.10.3810.10:FF:000001">
    <property type="entry name" value="Penicillin-binding protein 1A"/>
    <property type="match status" value="1"/>
</dbReference>
<evidence type="ECO:0000256" key="2">
    <source>
        <dbReference type="ARBA" id="ARBA00007739"/>
    </source>
</evidence>
<evidence type="ECO:0000256" key="4">
    <source>
        <dbReference type="ARBA" id="ARBA00022645"/>
    </source>
</evidence>
<keyword evidence="12 19" id="KW-1133">Transmembrane helix</keyword>
<evidence type="ECO:0000256" key="16">
    <source>
        <dbReference type="ARBA" id="ARBA00034000"/>
    </source>
</evidence>
<dbReference type="InterPro" id="IPR001264">
    <property type="entry name" value="Glyco_trans_51"/>
</dbReference>
<evidence type="ECO:0000256" key="15">
    <source>
        <dbReference type="ARBA" id="ARBA00023316"/>
    </source>
</evidence>
<evidence type="ECO:0000256" key="13">
    <source>
        <dbReference type="ARBA" id="ARBA00023136"/>
    </source>
</evidence>
<comment type="catalytic activity">
    <reaction evidence="16">
        <text>Preferential cleavage: (Ac)2-L-Lys-D-Ala-|-D-Ala. Also transpeptidation of peptidyl-alanyl moieties that are N-acyl substituents of D-alanine.</text>
        <dbReference type="EC" id="3.4.16.4"/>
    </reaction>
</comment>
<evidence type="ECO:0000256" key="12">
    <source>
        <dbReference type="ARBA" id="ARBA00022989"/>
    </source>
</evidence>
<feature type="region of interest" description="Disordered" evidence="18">
    <location>
        <begin position="754"/>
        <end position="836"/>
    </location>
</feature>
<keyword evidence="10" id="KW-0133">Cell shape</keyword>
<dbReference type="InterPro" id="IPR001460">
    <property type="entry name" value="PCN-bd_Tpept"/>
</dbReference>
<evidence type="ECO:0000256" key="10">
    <source>
        <dbReference type="ARBA" id="ARBA00022960"/>
    </source>
</evidence>
<feature type="region of interest" description="Disordered" evidence="18">
    <location>
        <begin position="1"/>
        <end position="24"/>
    </location>
</feature>
<evidence type="ECO:0000256" key="7">
    <source>
        <dbReference type="ARBA" id="ARBA00022679"/>
    </source>
</evidence>
<dbReference type="PANTHER" id="PTHR32282:SF32">
    <property type="entry name" value="PENICILLIN-BINDING PROTEIN 2A"/>
    <property type="match status" value="1"/>
</dbReference>
<evidence type="ECO:0000256" key="6">
    <source>
        <dbReference type="ARBA" id="ARBA00022676"/>
    </source>
</evidence>
<dbReference type="InterPro" id="IPR036950">
    <property type="entry name" value="PBP_transglycosylase"/>
</dbReference>
<keyword evidence="22" id="KW-1185">Reference proteome</keyword>
<dbReference type="GO" id="GO:0006508">
    <property type="term" value="P:proteolysis"/>
    <property type="evidence" value="ECO:0007669"/>
    <property type="project" value="UniProtKB-KW"/>
</dbReference>
<keyword evidence="6" id="KW-0328">Glycosyltransferase</keyword>
<dbReference type="InterPro" id="IPR003961">
    <property type="entry name" value="FN3_dom"/>
</dbReference>
<evidence type="ECO:0000256" key="5">
    <source>
        <dbReference type="ARBA" id="ARBA00022670"/>
    </source>
</evidence>
<keyword evidence="14" id="KW-0511">Multifunctional enzyme</keyword>
<dbReference type="SUPFAM" id="SSF56601">
    <property type="entry name" value="beta-lactamase/transpeptidase-like"/>
    <property type="match status" value="1"/>
</dbReference>
<dbReference type="InterPro" id="IPR050396">
    <property type="entry name" value="Glycosyltr_51/Transpeptidase"/>
</dbReference>
<comment type="similarity">
    <text evidence="1">In the C-terminal section; belongs to the transpeptidase family.</text>
</comment>
<evidence type="ECO:0000256" key="18">
    <source>
        <dbReference type="SAM" id="MobiDB-lite"/>
    </source>
</evidence>
<dbReference type="SUPFAM" id="SSF53955">
    <property type="entry name" value="Lysozyme-like"/>
    <property type="match status" value="1"/>
</dbReference>
<dbReference type="OrthoDB" id="9766909at2"/>
<keyword evidence="8 19" id="KW-0812">Transmembrane</keyword>
<keyword evidence="7" id="KW-0808">Transferase</keyword>
<dbReference type="NCBIfam" id="TIGR02074">
    <property type="entry name" value="PBP_1a_fam"/>
    <property type="match status" value="1"/>
</dbReference>
<dbReference type="GO" id="GO:0009002">
    <property type="term" value="F:serine-type D-Ala-D-Ala carboxypeptidase activity"/>
    <property type="evidence" value="ECO:0007669"/>
    <property type="project" value="UniProtKB-EC"/>
</dbReference>
<comment type="catalytic activity">
    <reaction evidence="17">
        <text>[GlcNAc-(1-&gt;4)-Mur2Ac(oyl-L-Ala-gamma-D-Glu-L-Lys-D-Ala-D-Ala)](n)-di-trans,octa-cis-undecaprenyl diphosphate + beta-D-GlcNAc-(1-&gt;4)-Mur2Ac(oyl-L-Ala-gamma-D-Glu-L-Lys-D-Ala-D-Ala)-di-trans,octa-cis-undecaprenyl diphosphate = [GlcNAc-(1-&gt;4)-Mur2Ac(oyl-L-Ala-gamma-D-Glu-L-Lys-D-Ala-D-Ala)](n+1)-di-trans,octa-cis-undecaprenyl diphosphate + di-trans,octa-cis-undecaprenyl diphosphate + H(+)</text>
        <dbReference type="Rhea" id="RHEA:23708"/>
        <dbReference type="Rhea" id="RHEA-COMP:9602"/>
        <dbReference type="Rhea" id="RHEA-COMP:9603"/>
        <dbReference type="ChEBI" id="CHEBI:15378"/>
        <dbReference type="ChEBI" id="CHEBI:58405"/>
        <dbReference type="ChEBI" id="CHEBI:60033"/>
        <dbReference type="ChEBI" id="CHEBI:78435"/>
        <dbReference type="EC" id="2.4.99.28"/>
    </reaction>
</comment>
<evidence type="ECO:0000256" key="9">
    <source>
        <dbReference type="ARBA" id="ARBA00022801"/>
    </source>
</evidence>
<dbReference type="PROSITE" id="PS50853">
    <property type="entry name" value="FN3"/>
    <property type="match status" value="1"/>
</dbReference>
<dbReference type="Gene3D" id="1.10.3810.10">
    <property type="entry name" value="Biosynthetic peptidoglycan transglycosylase-like"/>
    <property type="match status" value="1"/>
</dbReference>
<dbReference type="Proteomes" id="UP000215145">
    <property type="component" value="Unassembled WGS sequence"/>
</dbReference>
<keyword evidence="5" id="KW-0645">Protease</keyword>
<dbReference type="GO" id="GO:0008360">
    <property type="term" value="P:regulation of cell shape"/>
    <property type="evidence" value="ECO:0007669"/>
    <property type="project" value="UniProtKB-KW"/>
</dbReference>
<dbReference type="Pfam" id="PF00912">
    <property type="entry name" value="Transgly"/>
    <property type="match status" value="1"/>
</dbReference>
<dbReference type="Gene3D" id="2.60.40.10">
    <property type="entry name" value="Immunoglobulins"/>
    <property type="match status" value="1"/>
</dbReference>
<comment type="similarity">
    <text evidence="2">In the N-terminal section; belongs to the glycosyltransferase 51 family.</text>
</comment>
<proteinExistence type="inferred from homology"/>
<evidence type="ECO:0000313" key="22">
    <source>
        <dbReference type="Proteomes" id="UP000215145"/>
    </source>
</evidence>
<keyword evidence="4" id="KW-0121">Carboxypeptidase</keyword>
<dbReference type="InterPro" id="IPR036116">
    <property type="entry name" value="FN3_sf"/>
</dbReference>
<evidence type="ECO:0000256" key="14">
    <source>
        <dbReference type="ARBA" id="ARBA00023268"/>
    </source>
</evidence>
<gene>
    <name evidence="21" type="ORF">CGZ75_07330</name>
</gene>
<dbReference type="SUPFAM" id="SSF49265">
    <property type="entry name" value="Fibronectin type III"/>
    <property type="match status" value="1"/>
</dbReference>
<evidence type="ECO:0000256" key="3">
    <source>
        <dbReference type="ARBA" id="ARBA00022475"/>
    </source>
</evidence>
<evidence type="ECO:0000256" key="17">
    <source>
        <dbReference type="ARBA" id="ARBA00049902"/>
    </source>
</evidence>
<dbReference type="AlphaFoldDB" id="A0A229P2F5"/>
<evidence type="ECO:0000256" key="1">
    <source>
        <dbReference type="ARBA" id="ARBA00007090"/>
    </source>
</evidence>
<sequence length="836" mass="90975">MTEQRKKGESRKGPGTTAKGRKRSKTSRKRKWFYGLFFAGALAVICAIVGYLLVILNGERILAANRDVLLRGDSSVIYDSSNNKVASLASVNSQDAQFNELPKMLRDAFIATEDQRFENHSGIDVIGIGRAIVKDIIARSAVEGASTITQQLARNLFLNQDKTFFRKATEASIAVALENQMSKDEILTMYLNRIYFGNGVYGVKLAAKYYFNSSLEDLKLWQMASLAAIPKAPSYYNPKDEPEDSLQRRSVVLKLMQDQGYITEAQRNEAKAIVYKPLENYSTGSNRNKFMTYVDFAVKEAVKVTGKTEDQIRLGGFKIYTSLNANAQQAVEDAFNDPKNFEESSDDQKAQGAMVIMDHADGSIKAMIGGRDYVRKGWNRATVPRQPGSSFKPITAYGPALETGDYDMNSILRDDKKCYGDYCPTDSNRVKYIGPVSMSQSIKESRNASTVWLLNEIGVSKGVAFSEKLGMPLDKKNDRNLSIALGGLTTGVSPLQMATAYSAFANDGKSVDTHTIDRIEGPDGSNIYEYKSPKSEQLMKEETADAMTAMLQEVLKPGGTGLNAAIDRPVAGKTGTTQHGIPGLSSSSNRDVWFVGYTPEWTAAVWMGYDKTDKQHLLKKGSSTAASLFSTVMEKAMKDVPRGSFDRAPQTNEPPPEQKNAPEQVKDLRGAYDENSMLVSLSWTPISGEGISYRLYRKASMEAEYTRVLDAATGEATDLSVAPGMSYEYYVTAYNSATDQEGVPSAKIAVEIPGVDLSPPPLPSSSPTPSPTPTLPPEESPLPTLPPDGGGWPSNEPPLTTPTPTPPPDQPAGGLPGEEGPGNGDEAAEGAGFDRP</sequence>
<reference evidence="21 22" key="1">
    <citation type="submission" date="2017-07" db="EMBL/GenBank/DDBJ databases">
        <title>Paenibacillus herberti R33 genome sequencing and assembly.</title>
        <authorList>
            <person name="Su W."/>
        </authorList>
    </citation>
    <scope>NUCLEOTIDE SEQUENCE [LARGE SCALE GENOMIC DNA]</scope>
    <source>
        <strain evidence="21 22">R33</strain>
    </source>
</reference>
<dbReference type="GO" id="GO:0008658">
    <property type="term" value="F:penicillin binding"/>
    <property type="evidence" value="ECO:0007669"/>
    <property type="project" value="InterPro"/>
</dbReference>
<keyword evidence="15" id="KW-0961">Cell wall biogenesis/degradation</keyword>
<dbReference type="PANTHER" id="PTHR32282">
    <property type="entry name" value="BINDING PROTEIN TRANSPEPTIDASE, PUTATIVE-RELATED"/>
    <property type="match status" value="1"/>
</dbReference>
<feature type="compositionally biased region" description="Basic and acidic residues" evidence="18">
    <location>
        <begin position="1"/>
        <end position="12"/>
    </location>
</feature>
<dbReference type="CDD" id="cd00063">
    <property type="entry name" value="FN3"/>
    <property type="match status" value="1"/>
</dbReference>
<dbReference type="GO" id="GO:0009252">
    <property type="term" value="P:peptidoglycan biosynthetic process"/>
    <property type="evidence" value="ECO:0007669"/>
    <property type="project" value="UniProtKB-KW"/>
</dbReference>
<dbReference type="InterPro" id="IPR012338">
    <property type="entry name" value="Beta-lactam/transpept-like"/>
</dbReference>
<feature type="domain" description="Fibronectin type-III" evidence="20">
    <location>
        <begin position="661"/>
        <end position="755"/>
    </location>
</feature>
<evidence type="ECO:0000256" key="8">
    <source>
        <dbReference type="ARBA" id="ARBA00022692"/>
    </source>
</evidence>
<feature type="compositionally biased region" description="Pro residues" evidence="18">
    <location>
        <begin position="795"/>
        <end position="810"/>
    </location>
</feature>
<comment type="caution">
    <text evidence="21">The sequence shown here is derived from an EMBL/GenBank/DDBJ whole genome shotgun (WGS) entry which is preliminary data.</text>
</comment>
<evidence type="ECO:0000256" key="19">
    <source>
        <dbReference type="SAM" id="Phobius"/>
    </source>
</evidence>
<feature type="compositionally biased region" description="Pro residues" evidence="18">
    <location>
        <begin position="758"/>
        <end position="786"/>
    </location>
</feature>
<evidence type="ECO:0000313" key="21">
    <source>
        <dbReference type="EMBL" id="OXM16476.1"/>
    </source>
</evidence>
<keyword evidence="11" id="KW-0573">Peptidoglycan synthesis</keyword>
<dbReference type="InterPro" id="IPR023346">
    <property type="entry name" value="Lysozyme-like_dom_sf"/>
</dbReference>
<protein>
    <submittedName>
        <fullName evidence="21">Penicillin-binding protein</fullName>
    </submittedName>
</protein>
<feature type="compositionally biased region" description="Gly residues" evidence="18">
    <location>
        <begin position="814"/>
        <end position="823"/>
    </location>
</feature>